<dbReference type="InterPro" id="IPR018060">
    <property type="entry name" value="HTH_AraC"/>
</dbReference>
<dbReference type="InterPro" id="IPR009057">
    <property type="entry name" value="Homeodomain-like_sf"/>
</dbReference>
<dbReference type="SUPFAM" id="SSF46689">
    <property type="entry name" value="Homeodomain-like"/>
    <property type="match status" value="1"/>
</dbReference>
<proteinExistence type="predicted"/>
<keyword evidence="6" id="KW-1185">Reference proteome</keyword>
<keyword evidence="1" id="KW-0805">Transcription regulation</keyword>
<protein>
    <submittedName>
        <fullName evidence="5">Helix-turn-helix transcriptional regulator</fullName>
    </submittedName>
</protein>
<feature type="domain" description="HTH araC/xylS-type" evidence="4">
    <location>
        <begin position="194"/>
        <end position="296"/>
    </location>
</feature>
<evidence type="ECO:0000256" key="1">
    <source>
        <dbReference type="ARBA" id="ARBA00023015"/>
    </source>
</evidence>
<comment type="caution">
    <text evidence="5">The sequence shown here is derived from an EMBL/GenBank/DDBJ whole genome shotgun (WGS) entry which is preliminary data.</text>
</comment>
<dbReference type="InterPro" id="IPR050204">
    <property type="entry name" value="AraC_XylS_family_regulators"/>
</dbReference>
<name>A0ABU7S494_9ACTN</name>
<evidence type="ECO:0000256" key="2">
    <source>
        <dbReference type="ARBA" id="ARBA00023125"/>
    </source>
</evidence>
<evidence type="ECO:0000259" key="4">
    <source>
        <dbReference type="PROSITE" id="PS01124"/>
    </source>
</evidence>
<dbReference type="EMBL" id="JAZGQK010000036">
    <property type="protein sequence ID" value="MEE6263346.1"/>
    <property type="molecule type" value="Genomic_DNA"/>
</dbReference>
<keyword evidence="3" id="KW-0804">Transcription</keyword>
<dbReference type="Pfam" id="PF12833">
    <property type="entry name" value="HTH_18"/>
    <property type="match status" value="1"/>
</dbReference>
<accession>A0ABU7S494</accession>
<dbReference type="RefSeq" id="WP_331218276.1">
    <property type="nucleotide sequence ID" value="NZ_JAZGQK010000036.1"/>
</dbReference>
<gene>
    <name evidence="5" type="ORF">V1633_33200</name>
</gene>
<sequence>MSDWYDYPDADNDRIQARWRRLGRPDGMLFYEVRCANVESRWRAARSTGIFTVCLARSGGYLRRLNGRERFADPTSALLTGPAEDLVVSHPLTCGDIYTAIEIDDAVLAERSDGERWLTGAGWDGRVSDRLDLAHRALITECLRGIDSFALTERLHQLLDGLLATGASGGATDRPDDELSRAVGRRPATLAAHQRLVNRTREVITGGGYALGLTELARQVNCSPHHLSRVFHRVTGQSLTTYRTQIRTRAVLTALAGDDLDTLRALAADHGFADQPHLTRTLRRQLGHSPAQLRELLATAP</sequence>
<evidence type="ECO:0000313" key="6">
    <source>
        <dbReference type="Proteomes" id="UP001332243"/>
    </source>
</evidence>
<dbReference type="Proteomes" id="UP001332243">
    <property type="component" value="Unassembled WGS sequence"/>
</dbReference>
<dbReference type="Gene3D" id="1.10.10.60">
    <property type="entry name" value="Homeodomain-like"/>
    <property type="match status" value="1"/>
</dbReference>
<evidence type="ECO:0000313" key="5">
    <source>
        <dbReference type="EMBL" id="MEE6263346.1"/>
    </source>
</evidence>
<dbReference type="PROSITE" id="PS01124">
    <property type="entry name" value="HTH_ARAC_FAMILY_2"/>
    <property type="match status" value="1"/>
</dbReference>
<evidence type="ECO:0000256" key="3">
    <source>
        <dbReference type="ARBA" id="ARBA00023163"/>
    </source>
</evidence>
<dbReference type="SMART" id="SM00342">
    <property type="entry name" value="HTH_ARAC"/>
    <property type="match status" value="1"/>
</dbReference>
<keyword evidence="2" id="KW-0238">DNA-binding</keyword>
<dbReference type="PANTHER" id="PTHR46796">
    <property type="entry name" value="HTH-TYPE TRANSCRIPTIONAL ACTIVATOR RHAS-RELATED"/>
    <property type="match status" value="1"/>
</dbReference>
<reference evidence="5 6" key="1">
    <citation type="submission" date="2024-01" db="EMBL/GenBank/DDBJ databases">
        <title>Genome insights into Plantactinospora sonchi sp. nov.</title>
        <authorList>
            <person name="Wang L."/>
        </authorList>
    </citation>
    <scope>NUCLEOTIDE SEQUENCE [LARGE SCALE GENOMIC DNA]</scope>
    <source>
        <strain evidence="5 6">NEAU-QY2</strain>
    </source>
</reference>
<organism evidence="5 6">
    <name type="scientific">Plantactinospora sonchi</name>
    <dbReference type="NCBI Taxonomy" id="1544735"/>
    <lineage>
        <taxon>Bacteria</taxon>
        <taxon>Bacillati</taxon>
        <taxon>Actinomycetota</taxon>
        <taxon>Actinomycetes</taxon>
        <taxon>Micromonosporales</taxon>
        <taxon>Micromonosporaceae</taxon>
        <taxon>Plantactinospora</taxon>
    </lineage>
</organism>